<keyword evidence="8" id="KW-0443">Lipid metabolism</keyword>
<dbReference type="PATRIC" id="fig|889378.3.peg.376"/>
<dbReference type="InterPro" id="IPR036554">
    <property type="entry name" value="GHMP_kinase_C_sf"/>
</dbReference>
<evidence type="ECO:0000256" key="6">
    <source>
        <dbReference type="ARBA" id="ARBA00022840"/>
    </source>
</evidence>
<evidence type="ECO:0000313" key="13">
    <source>
        <dbReference type="Proteomes" id="UP000007383"/>
    </source>
</evidence>
<dbReference type="Pfam" id="PF08544">
    <property type="entry name" value="GHMP_kinases_C"/>
    <property type="match status" value="1"/>
</dbReference>
<sequence>MIGWGTGYGKLLLFGEHAAVHGHPAVGLAMPLETQVWIGTNPPETRLDARSRSFQLGSWQIHGMLPQHHQVFGELWKRLLQEVPAIGSAPTRGDKLHTDLPRQAVITSSVPYEMGFGSSGSLSTALVQAGSRYAGTEASAEWLWTAANSLEQVFHGTPSGIDTGLAVFGGCQGFLRKADQAGLPRRIPLQRPQLPLLVGSIPRTRTTRQLVAAVHQRLADEPHRTKGLLQELGNYADSAITHIQDTTATPPFIGRLASQAQVALGALGVSTAELDTLFSELEQLGALGSKLSGAGGGGAFFAVFADNSQLEQATVEISRRLTSRFGQENCYVQMLHA</sequence>
<evidence type="ECO:0000256" key="3">
    <source>
        <dbReference type="ARBA" id="ARBA00022679"/>
    </source>
</evidence>
<comment type="pathway">
    <text evidence="9">Isoprenoid biosynthesis; isopentenyl diphosphate biosynthesis via mevalonate pathway; isopentenyl diphosphate from (R)-mevalonate: step 1/3.</text>
</comment>
<dbReference type="InterPro" id="IPR006205">
    <property type="entry name" value="Mev_gal_kin"/>
</dbReference>
<dbReference type="SUPFAM" id="SSF54211">
    <property type="entry name" value="Ribosomal protein S5 domain 2-like"/>
    <property type="match status" value="1"/>
</dbReference>
<dbReference type="UniPathway" id="UPA00057">
    <property type="reaction ID" value="UER00098"/>
</dbReference>
<dbReference type="GO" id="GO:0004496">
    <property type="term" value="F:mevalonate kinase activity"/>
    <property type="evidence" value="ECO:0007669"/>
    <property type="project" value="InterPro"/>
</dbReference>
<keyword evidence="5 12" id="KW-0418">Kinase</keyword>
<dbReference type="PANTHER" id="PTHR43290">
    <property type="entry name" value="MEVALONATE KINASE"/>
    <property type="match status" value="1"/>
</dbReference>
<evidence type="ECO:0000259" key="10">
    <source>
        <dbReference type="Pfam" id="PF00288"/>
    </source>
</evidence>
<dbReference type="InterPro" id="IPR014721">
    <property type="entry name" value="Ribsml_uS5_D2-typ_fold_subgr"/>
</dbReference>
<feature type="domain" description="GHMP kinase C-terminal" evidence="11">
    <location>
        <begin position="253"/>
        <end position="318"/>
    </location>
</feature>
<evidence type="ECO:0000256" key="7">
    <source>
        <dbReference type="ARBA" id="ARBA00022842"/>
    </source>
</evidence>
<accession>H9UG34</accession>
<proteinExistence type="predicted"/>
<dbReference type="EMBL" id="CP003282">
    <property type="protein sequence ID" value="AFG36477.1"/>
    <property type="molecule type" value="Genomic_DNA"/>
</dbReference>
<dbReference type="Pfam" id="PF00288">
    <property type="entry name" value="GHMP_kinases_N"/>
    <property type="match status" value="1"/>
</dbReference>
<evidence type="ECO:0000313" key="12">
    <source>
        <dbReference type="EMBL" id="AFG36477.1"/>
    </source>
</evidence>
<evidence type="ECO:0000256" key="5">
    <source>
        <dbReference type="ARBA" id="ARBA00022777"/>
    </source>
</evidence>
<dbReference type="HOGENOM" id="CLU_017814_0_0_12"/>
<evidence type="ECO:0000256" key="1">
    <source>
        <dbReference type="ARBA" id="ARBA00022490"/>
    </source>
</evidence>
<dbReference type="RefSeq" id="WP_014454475.1">
    <property type="nucleotide sequence ID" value="NC_017098.1"/>
</dbReference>
<dbReference type="GO" id="GO:0005524">
    <property type="term" value="F:ATP binding"/>
    <property type="evidence" value="ECO:0007669"/>
    <property type="project" value="UniProtKB-KW"/>
</dbReference>
<feature type="domain" description="GHMP kinase N-terminal" evidence="10">
    <location>
        <begin position="104"/>
        <end position="170"/>
    </location>
</feature>
<gene>
    <name evidence="12" type="ordered locus">Spiaf_0372</name>
</gene>
<dbReference type="AlphaFoldDB" id="H9UG34"/>
<dbReference type="eggNOG" id="COG1577">
    <property type="taxonomic scope" value="Bacteria"/>
</dbReference>
<evidence type="ECO:0000256" key="2">
    <source>
        <dbReference type="ARBA" id="ARBA00022516"/>
    </source>
</evidence>
<dbReference type="PANTHER" id="PTHR43290:SF2">
    <property type="entry name" value="MEVALONATE KINASE"/>
    <property type="match status" value="1"/>
</dbReference>
<keyword evidence="7" id="KW-0460">Magnesium</keyword>
<dbReference type="STRING" id="889378.Spiaf_0372"/>
<evidence type="ECO:0000259" key="11">
    <source>
        <dbReference type="Pfam" id="PF08544"/>
    </source>
</evidence>
<dbReference type="Proteomes" id="UP000007383">
    <property type="component" value="Chromosome"/>
</dbReference>
<dbReference type="InterPro" id="IPR013750">
    <property type="entry name" value="GHMP_kinase_C_dom"/>
</dbReference>
<dbReference type="GO" id="GO:0005829">
    <property type="term" value="C:cytosol"/>
    <property type="evidence" value="ECO:0007669"/>
    <property type="project" value="TreeGrafter"/>
</dbReference>
<dbReference type="PRINTS" id="PR00959">
    <property type="entry name" value="MEVGALKINASE"/>
</dbReference>
<dbReference type="InterPro" id="IPR006204">
    <property type="entry name" value="GHMP_kinase_N_dom"/>
</dbReference>
<keyword evidence="1" id="KW-0963">Cytoplasm</keyword>
<keyword evidence="6" id="KW-0067">ATP-binding</keyword>
<organism evidence="12 13">
    <name type="scientific">Spirochaeta africana (strain ATCC 700263 / DSM 8902 / Z-7692)</name>
    <dbReference type="NCBI Taxonomy" id="889378"/>
    <lineage>
        <taxon>Bacteria</taxon>
        <taxon>Pseudomonadati</taxon>
        <taxon>Spirochaetota</taxon>
        <taxon>Spirochaetia</taxon>
        <taxon>Spirochaetales</taxon>
        <taxon>Spirochaetaceae</taxon>
        <taxon>Spirochaeta</taxon>
    </lineage>
</organism>
<keyword evidence="4" id="KW-0547">Nucleotide-binding</keyword>
<dbReference type="Gene3D" id="3.30.70.890">
    <property type="entry name" value="GHMP kinase, C-terminal domain"/>
    <property type="match status" value="1"/>
</dbReference>
<dbReference type="OrthoDB" id="9764892at2"/>
<reference evidence="13" key="1">
    <citation type="journal article" date="2013" name="Stand. Genomic Sci.">
        <title>Complete genome sequence of the halophilic bacterium Spirochaeta africana type strain (Z-7692(T)) from the alkaline Lake Magadi in the East African Rift.</title>
        <authorList>
            <person name="Liolos K."/>
            <person name="Abt B."/>
            <person name="Scheuner C."/>
            <person name="Teshima H."/>
            <person name="Held B."/>
            <person name="Lapidus A."/>
            <person name="Nolan M."/>
            <person name="Lucas S."/>
            <person name="Deshpande S."/>
            <person name="Cheng J.F."/>
            <person name="Tapia R."/>
            <person name="Goodwin L.A."/>
            <person name="Pitluck S."/>
            <person name="Pagani I."/>
            <person name="Ivanova N."/>
            <person name="Mavromatis K."/>
            <person name="Mikhailova N."/>
            <person name="Huntemann M."/>
            <person name="Pati A."/>
            <person name="Chen A."/>
            <person name="Palaniappan K."/>
            <person name="Land M."/>
            <person name="Rohde M."/>
            <person name="Tindall B.J."/>
            <person name="Detter J.C."/>
            <person name="Goker M."/>
            <person name="Bristow J."/>
            <person name="Eisen J.A."/>
            <person name="Markowitz V."/>
            <person name="Hugenholtz P."/>
            <person name="Woyke T."/>
            <person name="Klenk H.P."/>
            <person name="Kyrpides N.C."/>
        </authorList>
    </citation>
    <scope>NUCLEOTIDE SEQUENCE</scope>
    <source>
        <strain evidence="13">ATCC 700263 / DSM 8902 / Z-7692</strain>
    </source>
</reference>
<dbReference type="NCBIfam" id="TIGR00549">
    <property type="entry name" value="mevalon_kin"/>
    <property type="match status" value="1"/>
</dbReference>
<protein>
    <submittedName>
        <fullName evidence="12">Mevalonate kinase</fullName>
    </submittedName>
</protein>
<keyword evidence="13" id="KW-1185">Reference proteome</keyword>
<name>H9UG34_SPIAZ</name>
<evidence type="ECO:0000256" key="8">
    <source>
        <dbReference type="ARBA" id="ARBA00023098"/>
    </source>
</evidence>
<evidence type="ECO:0000256" key="4">
    <source>
        <dbReference type="ARBA" id="ARBA00022741"/>
    </source>
</evidence>
<dbReference type="SUPFAM" id="SSF55060">
    <property type="entry name" value="GHMP Kinase, C-terminal domain"/>
    <property type="match status" value="1"/>
</dbReference>
<dbReference type="InterPro" id="IPR020568">
    <property type="entry name" value="Ribosomal_Su5_D2-typ_SF"/>
</dbReference>
<keyword evidence="2" id="KW-0444">Lipid biosynthesis</keyword>
<evidence type="ECO:0000256" key="9">
    <source>
        <dbReference type="ARBA" id="ARBA00029438"/>
    </source>
</evidence>
<dbReference type="KEGG" id="sfc:Spiaf_0372"/>
<dbReference type="Gene3D" id="3.30.230.10">
    <property type="match status" value="1"/>
</dbReference>
<dbReference type="GO" id="GO:0019287">
    <property type="term" value="P:isopentenyl diphosphate biosynthetic process, mevalonate pathway"/>
    <property type="evidence" value="ECO:0007669"/>
    <property type="project" value="UniProtKB-UniPathway"/>
</dbReference>
<keyword evidence="3" id="KW-0808">Transferase</keyword>